<accession>A0ABT5KMW1</accession>
<dbReference type="Proteomes" id="UP001219862">
    <property type="component" value="Unassembled WGS sequence"/>
</dbReference>
<dbReference type="InterPro" id="IPR029063">
    <property type="entry name" value="SAM-dependent_MTases_sf"/>
</dbReference>
<reference evidence="5 6" key="1">
    <citation type="submission" date="2022-10" db="EMBL/GenBank/DDBJ databases">
        <title>paucibacter sp. hw8 Genome sequencing.</title>
        <authorList>
            <person name="Park S."/>
        </authorList>
    </citation>
    <scope>NUCLEOTIDE SEQUENCE [LARGE SCALE GENOMIC DNA]</scope>
    <source>
        <strain evidence="6">hw8</strain>
    </source>
</reference>
<dbReference type="GO" id="GO:0008168">
    <property type="term" value="F:methyltransferase activity"/>
    <property type="evidence" value="ECO:0007669"/>
    <property type="project" value="UniProtKB-KW"/>
</dbReference>
<gene>
    <name evidence="5" type="ORF">PRZ01_03505</name>
</gene>
<keyword evidence="3" id="KW-0949">S-adenosyl-L-methionine</keyword>
<keyword evidence="4" id="KW-0812">Transmembrane</keyword>
<proteinExistence type="predicted"/>
<sequence>MPLLRWPVPALLSWGLAWGLFLALRTAGLAAWMAMALAAGLGLALAFLQAPRWRRLMVAGGFPLSLLVSAHSLDLPAWAWLLPLVLLALAYPRRSWADAPLFPTPKNALQGLGELAPLPQLPTQARILDAGCGLGHGLRELHRAYPQARVEGIEWSLLLALLARLRCPWAHVSRGDMWAQDWQPFQMVYVFQRPESMDRVWAKARKELAPEAWLVSLDFEIHGQGALASMALPRGHCLWVYRVPRQD</sequence>
<dbReference type="PANTHER" id="PTHR13610">
    <property type="entry name" value="METHYLTRANSFERASE DOMAIN-CONTAINING PROTEIN"/>
    <property type="match status" value="1"/>
</dbReference>
<dbReference type="GO" id="GO:0032259">
    <property type="term" value="P:methylation"/>
    <property type="evidence" value="ECO:0007669"/>
    <property type="project" value="UniProtKB-KW"/>
</dbReference>
<keyword evidence="4" id="KW-0472">Membrane</keyword>
<dbReference type="SUPFAM" id="SSF53335">
    <property type="entry name" value="S-adenosyl-L-methionine-dependent methyltransferases"/>
    <property type="match status" value="1"/>
</dbReference>
<feature type="transmembrane region" description="Helical" evidence="4">
    <location>
        <begin position="31"/>
        <end position="50"/>
    </location>
</feature>
<evidence type="ECO:0000313" key="5">
    <source>
        <dbReference type="EMBL" id="MDC8784258.1"/>
    </source>
</evidence>
<evidence type="ECO:0000256" key="4">
    <source>
        <dbReference type="SAM" id="Phobius"/>
    </source>
</evidence>
<name>A0ABT5KMW1_9BURK</name>
<dbReference type="Gene3D" id="3.40.50.150">
    <property type="entry name" value="Vaccinia Virus protein VP39"/>
    <property type="match status" value="1"/>
</dbReference>
<evidence type="ECO:0000256" key="2">
    <source>
        <dbReference type="ARBA" id="ARBA00022679"/>
    </source>
</evidence>
<evidence type="ECO:0000313" key="6">
    <source>
        <dbReference type="Proteomes" id="UP001219862"/>
    </source>
</evidence>
<evidence type="ECO:0000256" key="3">
    <source>
        <dbReference type="ARBA" id="ARBA00022691"/>
    </source>
</evidence>
<keyword evidence="2" id="KW-0808">Transferase</keyword>
<dbReference type="PANTHER" id="PTHR13610:SF9">
    <property type="entry name" value="FI06469P"/>
    <property type="match status" value="1"/>
</dbReference>
<dbReference type="InterPro" id="IPR026170">
    <property type="entry name" value="FAM173A/B"/>
</dbReference>
<keyword evidence="6" id="KW-1185">Reference proteome</keyword>
<keyword evidence="1 5" id="KW-0489">Methyltransferase</keyword>
<dbReference type="EMBL" id="JAQQXS010000003">
    <property type="protein sequence ID" value="MDC8784258.1"/>
    <property type="molecule type" value="Genomic_DNA"/>
</dbReference>
<comment type="caution">
    <text evidence="5">The sequence shown here is derived from an EMBL/GenBank/DDBJ whole genome shotgun (WGS) entry which is preliminary data.</text>
</comment>
<dbReference type="RefSeq" id="WP_273595381.1">
    <property type="nucleotide sequence ID" value="NZ_JAQQXS010000003.1"/>
</dbReference>
<evidence type="ECO:0000256" key="1">
    <source>
        <dbReference type="ARBA" id="ARBA00022603"/>
    </source>
</evidence>
<protein>
    <submittedName>
        <fullName evidence="5">Class I SAM-dependent methyltransferase</fullName>
    </submittedName>
</protein>
<organism evidence="5 6">
    <name type="scientific">Roseateles koreensis</name>
    <dbReference type="NCBI Taxonomy" id="2987526"/>
    <lineage>
        <taxon>Bacteria</taxon>
        <taxon>Pseudomonadati</taxon>
        <taxon>Pseudomonadota</taxon>
        <taxon>Betaproteobacteria</taxon>
        <taxon>Burkholderiales</taxon>
        <taxon>Sphaerotilaceae</taxon>
        <taxon>Roseateles</taxon>
    </lineage>
</organism>
<keyword evidence="4" id="KW-1133">Transmembrane helix</keyword>